<dbReference type="Proteomes" id="UP000604046">
    <property type="component" value="Unassembled WGS sequence"/>
</dbReference>
<comment type="caution">
    <text evidence="2">The sequence shown here is derived from an EMBL/GenBank/DDBJ whole genome shotgun (WGS) entry which is preliminary data.</text>
</comment>
<sequence>MGAKQKPVQKKPATAKPISQGGLGDYAQIDVRSAQDLERWLKAHHKQDKSVWITRWKQGTKFHVPLPDIVAEALAWGWIDSHTRKLDDQRSLLLISPRRKGSAWSALNKTYVAQLEKAGRLQPSGRAKIEQAKKDGSWNFLDDVDKLIEPPDLKAALKKTGLLDAWRRIAPSQRRGLLERLKQAVKPETRSKRIAEMVTAAQKS</sequence>
<name>A0A812GZ47_9DINO</name>
<organism evidence="2 3">
    <name type="scientific">Symbiodinium natans</name>
    <dbReference type="NCBI Taxonomy" id="878477"/>
    <lineage>
        <taxon>Eukaryota</taxon>
        <taxon>Sar</taxon>
        <taxon>Alveolata</taxon>
        <taxon>Dinophyceae</taxon>
        <taxon>Suessiales</taxon>
        <taxon>Symbiodiniaceae</taxon>
        <taxon>Symbiodinium</taxon>
    </lineage>
</organism>
<gene>
    <name evidence="2" type="ORF">SNAT2548_LOCUS1031</name>
</gene>
<protein>
    <submittedName>
        <fullName evidence="2">Uncharacterized protein</fullName>
    </submittedName>
</protein>
<keyword evidence="3" id="KW-1185">Reference proteome</keyword>
<dbReference type="AlphaFoldDB" id="A0A812GZ47"/>
<dbReference type="EMBL" id="CAJNDS010000054">
    <property type="protein sequence ID" value="CAE6936108.1"/>
    <property type="molecule type" value="Genomic_DNA"/>
</dbReference>
<evidence type="ECO:0000313" key="2">
    <source>
        <dbReference type="EMBL" id="CAE6936108.1"/>
    </source>
</evidence>
<proteinExistence type="predicted"/>
<accession>A0A812GZ47</accession>
<dbReference type="OrthoDB" id="10263401at2759"/>
<evidence type="ECO:0000256" key="1">
    <source>
        <dbReference type="SAM" id="MobiDB-lite"/>
    </source>
</evidence>
<dbReference type="Pfam" id="PF13376">
    <property type="entry name" value="OmdA"/>
    <property type="match status" value="1"/>
</dbReference>
<evidence type="ECO:0000313" key="3">
    <source>
        <dbReference type="Proteomes" id="UP000604046"/>
    </source>
</evidence>
<feature type="region of interest" description="Disordered" evidence="1">
    <location>
        <begin position="1"/>
        <end position="23"/>
    </location>
</feature>
<reference evidence="2" key="1">
    <citation type="submission" date="2021-02" db="EMBL/GenBank/DDBJ databases">
        <authorList>
            <person name="Dougan E. K."/>
            <person name="Rhodes N."/>
            <person name="Thang M."/>
            <person name="Chan C."/>
        </authorList>
    </citation>
    <scope>NUCLEOTIDE SEQUENCE</scope>
</reference>